<accession>A0AAE1GJ00</accession>
<evidence type="ECO:0000313" key="3">
    <source>
        <dbReference type="Proteomes" id="UP001286313"/>
    </source>
</evidence>
<protein>
    <submittedName>
        <fullName evidence="2">Uncharacterized protein</fullName>
    </submittedName>
</protein>
<keyword evidence="3" id="KW-1185">Reference proteome</keyword>
<proteinExistence type="predicted"/>
<evidence type="ECO:0000256" key="1">
    <source>
        <dbReference type="SAM" id="MobiDB-lite"/>
    </source>
</evidence>
<gene>
    <name evidence="2" type="ORF">Pcinc_003504</name>
</gene>
<reference evidence="2" key="1">
    <citation type="submission" date="2023-10" db="EMBL/GenBank/DDBJ databases">
        <title>Genome assemblies of two species of porcelain crab, Petrolisthes cinctipes and Petrolisthes manimaculis (Anomura: Porcellanidae).</title>
        <authorList>
            <person name="Angst P."/>
        </authorList>
    </citation>
    <scope>NUCLEOTIDE SEQUENCE</scope>
    <source>
        <strain evidence="2">PB745_01</strain>
        <tissue evidence="2">Gill</tissue>
    </source>
</reference>
<comment type="caution">
    <text evidence="2">The sequence shown here is derived from an EMBL/GenBank/DDBJ whole genome shotgun (WGS) entry which is preliminary data.</text>
</comment>
<sequence>MVSCVPSRQHSSFSELLASTSKVVVSSSLPCNVSSLDSSCSQPGCHHRRILDRMGSSVFGRQSSSRHLDTNSVCPSHQCQGVISGSYFPATVSQDSEFSNLVPDGQPSSSSLHQASRVFSFPPPTVNHRRAV</sequence>
<name>A0AAE1GJ00_PETCI</name>
<dbReference type="Proteomes" id="UP001286313">
    <property type="component" value="Unassembled WGS sequence"/>
</dbReference>
<feature type="region of interest" description="Disordered" evidence="1">
    <location>
        <begin position="98"/>
        <end position="132"/>
    </location>
</feature>
<organism evidence="2 3">
    <name type="scientific">Petrolisthes cinctipes</name>
    <name type="common">Flat porcelain crab</name>
    <dbReference type="NCBI Taxonomy" id="88211"/>
    <lineage>
        <taxon>Eukaryota</taxon>
        <taxon>Metazoa</taxon>
        <taxon>Ecdysozoa</taxon>
        <taxon>Arthropoda</taxon>
        <taxon>Crustacea</taxon>
        <taxon>Multicrustacea</taxon>
        <taxon>Malacostraca</taxon>
        <taxon>Eumalacostraca</taxon>
        <taxon>Eucarida</taxon>
        <taxon>Decapoda</taxon>
        <taxon>Pleocyemata</taxon>
        <taxon>Anomura</taxon>
        <taxon>Galatheoidea</taxon>
        <taxon>Porcellanidae</taxon>
        <taxon>Petrolisthes</taxon>
    </lineage>
</organism>
<evidence type="ECO:0000313" key="2">
    <source>
        <dbReference type="EMBL" id="KAK3892712.1"/>
    </source>
</evidence>
<dbReference type="AlphaFoldDB" id="A0AAE1GJ00"/>
<dbReference type="EMBL" id="JAWQEG010000249">
    <property type="protein sequence ID" value="KAK3892712.1"/>
    <property type="molecule type" value="Genomic_DNA"/>
</dbReference>